<dbReference type="AlphaFoldDB" id="A0A1Y1S3A6"/>
<dbReference type="InterPro" id="IPR004154">
    <property type="entry name" value="Anticodon-bd"/>
</dbReference>
<dbReference type="InterPro" id="IPR006195">
    <property type="entry name" value="aa-tRNA-synth_II"/>
</dbReference>
<dbReference type="Gene3D" id="3.40.50.800">
    <property type="entry name" value="Anticodon-binding domain"/>
    <property type="match status" value="1"/>
</dbReference>
<dbReference type="InterPro" id="IPR045864">
    <property type="entry name" value="aa-tRNA-synth_II/BPL/LPL"/>
</dbReference>
<evidence type="ECO:0000256" key="9">
    <source>
        <dbReference type="ARBA" id="ARBA00022917"/>
    </source>
</evidence>
<dbReference type="EMBL" id="MWQY01000002">
    <property type="protein sequence ID" value="ORC37852.1"/>
    <property type="molecule type" value="Genomic_DNA"/>
</dbReference>
<accession>A0A1Y1S3A6</accession>
<dbReference type="PRINTS" id="PR01046">
    <property type="entry name" value="TRNASYNTHPRO"/>
</dbReference>
<evidence type="ECO:0000256" key="7">
    <source>
        <dbReference type="ARBA" id="ARBA00022741"/>
    </source>
</evidence>
<dbReference type="Gene3D" id="3.30.930.10">
    <property type="entry name" value="Bira Bifunctional Protein, Domain 2"/>
    <property type="match status" value="2"/>
</dbReference>
<dbReference type="PANTHER" id="PTHR42753:SF2">
    <property type="entry name" value="PROLINE--TRNA LIGASE"/>
    <property type="match status" value="1"/>
</dbReference>
<organism evidence="14 15">
    <name type="scientific">Marispirochaeta aestuarii</name>
    <dbReference type="NCBI Taxonomy" id="1963862"/>
    <lineage>
        <taxon>Bacteria</taxon>
        <taxon>Pseudomonadati</taxon>
        <taxon>Spirochaetota</taxon>
        <taxon>Spirochaetia</taxon>
        <taxon>Spirochaetales</taxon>
        <taxon>Spirochaetaceae</taxon>
        <taxon>Marispirochaeta</taxon>
    </lineage>
</organism>
<evidence type="ECO:0000256" key="5">
    <source>
        <dbReference type="ARBA" id="ARBA00022490"/>
    </source>
</evidence>
<dbReference type="InterPro" id="IPR050062">
    <property type="entry name" value="Pro-tRNA_synthetase"/>
</dbReference>
<dbReference type="PANTHER" id="PTHR42753">
    <property type="entry name" value="MITOCHONDRIAL RIBOSOME PROTEIN L39/PROLYL-TRNA LIGASE FAMILY MEMBER"/>
    <property type="match status" value="1"/>
</dbReference>
<keyword evidence="8" id="KW-0067">ATP-binding</keyword>
<dbReference type="STRING" id="1963862.B4O97_02295"/>
<dbReference type="SUPFAM" id="SSF55826">
    <property type="entry name" value="YbaK/ProRS associated domain"/>
    <property type="match status" value="1"/>
</dbReference>
<dbReference type="CDD" id="cd00861">
    <property type="entry name" value="ProRS_anticodon_short"/>
    <property type="match status" value="1"/>
</dbReference>
<evidence type="ECO:0000256" key="8">
    <source>
        <dbReference type="ARBA" id="ARBA00022840"/>
    </source>
</evidence>
<dbReference type="Pfam" id="PF03129">
    <property type="entry name" value="HGTP_anticodon"/>
    <property type="match status" value="1"/>
</dbReference>
<dbReference type="SUPFAM" id="SSF52954">
    <property type="entry name" value="Class II aaRS ABD-related"/>
    <property type="match status" value="1"/>
</dbReference>
<dbReference type="GO" id="GO:0005524">
    <property type="term" value="F:ATP binding"/>
    <property type="evidence" value="ECO:0007669"/>
    <property type="project" value="UniProtKB-KW"/>
</dbReference>
<dbReference type="OrthoDB" id="9809052at2"/>
<dbReference type="InterPro" id="IPR044140">
    <property type="entry name" value="ProRS_anticodon_short"/>
</dbReference>
<dbReference type="Gene3D" id="3.90.960.10">
    <property type="entry name" value="YbaK/aminoacyl-tRNA synthetase-associated domain"/>
    <property type="match status" value="1"/>
</dbReference>
<name>A0A1Y1S3A6_9SPIO</name>
<comment type="catalytic activity">
    <reaction evidence="11">
        <text>tRNA(Pro) + L-proline + ATP = L-prolyl-tRNA(Pro) + AMP + diphosphate</text>
        <dbReference type="Rhea" id="RHEA:14305"/>
        <dbReference type="Rhea" id="RHEA-COMP:9700"/>
        <dbReference type="Rhea" id="RHEA-COMP:9702"/>
        <dbReference type="ChEBI" id="CHEBI:30616"/>
        <dbReference type="ChEBI" id="CHEBI:33019"/>
        <dbReference type="ChEBI" id="CHEBI:60039"/>
        <dbReference type="ChEBI" id="CHEBI:78442"/>
        <dbReference type="ChEBI" id="CHEBI:78532"/>
        <dbReference type="ChEBI" id="CHEBI:456215"/>
        <dbReference type="EC" id="6.1.1.15"/>
    </reaction>
</comment>
<dbReference type="PROSITE" id="PS50862">
    <property type="entry name" value="AA_TRNA_LIGASE_II"/>
    <property type="match status" value="1"/>
</dbReference>
<sequence>MHYSRLFGKTLRERPQGGSSKSYRILQQAGYIRSLGPGLFSYLPLGIRVLRRIKSIIREEMEALGGQEVLVPLVNPYEIWEKGGRAELVGRSLVRFPDRQDRDLVLSPTHEEAMVELLRIGLNSYRDLPILLYQFQTKFRDEEHLKGGLLRAREFIMKDAYSFHRSYSDLNNFFPRIFRAYQRIFQRLDLDVIAAESGVGFMGGHKAYEFLMPSREGEDVIVICEHCGYKANRDIAIAHKEYGSERPLPVEKILTPECSSMNRLSRYLKLPKSKLAKSMMYQSSQGLVMAVVRGDYEVSIDKLSKVSGRNISDLARIERVKELGIAPGYMSPLGISDDVMVVVDDTVANSNNLVMGGNESGLHYVNVNFGRDFETPLVGDIVRSRGRDSCFQCGQPLKEVRAIELGNIFKLGDVYSRAMNLEFQDDKRRRYYPHMGSYGIGMGRLLNATAAAHRDEKGIGWPVEIAPFKVYLMGIGKSHKVRRVVFDLYEELGPEVALLDDRIESPGVKFFDAELIGIPYRIVVTSGLLLNDEVEVYERASGRIWQVPLREVVSQILAY</sequence>
<feature type="domain" description="Aminoacyl-transfer RNA synthetases class-II family profile" evidence="13">
    <location>
        <begin position="46"/>
        <end position="462"/>
    </location>
</feature>
<gene>
    <name evidence="14" type="ORF">B4O97_02295</name>
</gene>
<dbReference type="Proteomes" id="UP000192343">
    <property type="component" value="Unassembled WGS sequence"/>
</dbReference>
<evidence type="ECO:0000256" key="6">
    <source>
        <dbReference type="ARBA" id="ARBA00022598"/>
    </source>
</evidence>
<dbReference type="EC" id="6.1.1.15" evidence="3 12"/>
<dbReference type="InterPro" id="IPR036621">
    <property type="entry name" value="Anticodon-bd_dom_sf"/>
</dbReference>
<protein>
    <recommendedName>
        <fullName evidence="4 12">Proline--tRNA ligase</fullName>
        <ecNumber evidence="3 12">6.1.1.15</ecNumber>
    </recommendedName>
</protein>
<dbReference type="GO" id="GO:0006433">
    <property type="term" value="P:prolyl-tRNA aminoacylation"/>
    <property type="evidence" value="ECO:0007669"/>
    <property type="project" value="UniProtKB-UniRule"/>
</dbReference>
<dbReference type="GO" id="GO:0005829">
    <property type="term" value="C:cytosol"/>
    <property type="evidence" value="ECO:0007669"/>
    <property type="project" value="TreeGrafter"/>
</dbReference>
<evidence type="ECO:0000256" key="3">
    <source>
        <dbReference type="ARBA" id="ARBA00012831"/>
    </source>
</evidence>
<keyword evidence="10" id="KW-0030">Aminoacyl-tRNA synthetase</keyword>
<dbReference type="InterPro" id="IPR004500">
    <property type="entry name" value="Pro-tRNA-synth_IIa_bac-type"/>
</dbReference>
<dbReference type="InterPro" id="IPR002316">
    <property type="entry name" value="Pro-tRNA-ligase_IIa"/>
</dbReference>
<dbReference type="GO" id="GO:0004827">
    <property type="term" value="F:proline-tRNA ligase activity"/>
    <property type="evidence" value="ECO:0007669"/>
    <property type="project" value="UniProtKB-UniRule"/>
</dbReference>
<dbReference type="GO" id="GO:0002161">
    <property type="term" value="F:aminoacyl-tRNA deacylase activity"/>
    <property type="evidence" value="ECO:0007669"/>
    <property type="project" value="InterPro"/>
</dbReference>
<dbReference type="InterPro" id="IPR007214">
    <property type="entry name" value="YbaK/aa-tRNA-synth-assoc-dom"/>
</dbReference>
<keyword evidence="5" id="KW-0963">Cytoplasm</keyword>
<dbReference type="InterPro" id="IPR036754">
    <property type="entry name" value="YbaK/aa-tRNA-synt-asso_dom_sf"/>
</dbReference>
<dbReference type="NCBIfam" id="NF006625">
    <property type="entry name" value="PRK09194.1"/>
    <property type="match status" value="1"/>
</dbReference>
<dbReference type="Pfam" id="PF00587">
    <property type="entry name" value="tRNA-synt_2b"/>
    <property type="match status" value="1"/>
</dbReference>
<keyword evidence="9" id="KW-0648">Protein biosynthesis</keyword>
<evidence type="ECO:0000256" key="4">
    <source>
        <dbReference type="ARBA" id="ARBA00019110"/>
    </source>
</evidence>
<evidence type="ECO:0000259" key="13">
    <source>
        <dbReference type="PROSITE" id="PS50862"/>
    </source>
</evidence>
<dbReference type="RefSeq" id="WP_083047917.1">
    <property type="nucleotide sequence ID" value="NZ_CAXXQO010000003.1"/>
</dbReference>
<evidence type="ECO:0000256" key="2">
    <source>
        <dbReference type="ARBA" id="ARBA00011738"/>
    </source>
</evidence>
<keyword evidence="15" id="KW-1185">Reference proteome</keyword>
<proteinExistence type="predicted"/>
<evidence type="ECO:0000256" key="1">
    <source>
        <dbReference type="ARBA" id="ARBA00004496"/>
    </source>
</evidence>
<comment type="caution">
    <text evidence="14">The sequence shown here is derived from an EMBL/GenBank/DDBJ whole genome shotgun (WGS) entry which is preliminary data.</text>
</comment>
<keyword evidence="7" id="KW-0547">Nucleotide-binding</keyword>
<dbReference type="InterPro" id="IPR002314">
    <property type="entry name" value="aa-tRNA-synt_IIb"/>
</dbReference>
<evidence type="ECO:0000256" key="11">
    <source>
        <dbReference type="ARBA" id="ARBA00047671"/>
    </source>
</evidence>
<dbReference type="Pfam" id="PF04073">
    <property type="entry name" value="tRNA_edit"/>
    <property type="match status" value="1"/>
</dbReference>
<dbReference type="SUPFAM" id="SSF55681">
    <property type="entry name" value="Class II aaRS and biotin synthetases"/>
    <property type="match status" value="1"/>
</dbReference>
<evidence type="ECO:0000256" key="12">
    <source>
        <dbReference type="NCBIfam" id="TIGR00409"/>
    </source>
</evidence>
<reference evidence="14 15" key="1">
    <citation type="submission" date="2017-03" db="EMBL/GenBank/DDBJ databases">
        <title>Draft Genome sequence of Marispirochaeta sp. strain JC444.</title>
        <authorList>
            <person name="Shivani Y."/>
            <person name="Subhash Y."/>
            <person name="Sasikala C."/>
            <person name="Ramana C."/>
        </authorList>
    </citation>
    <scope>NUCLEOTIDE SEQUENCE [LARGE SCALE GENOMIC DNA]</scope>
    <source>
        <strain evidence="14 15">JC444</strain>
    </source>
</reference>
<comment type="subcellular location">
    <subcellularLocation>
        <location evidence="1">Cytoplasm</location>
    </subcellularLocation>
</comment>
<dbReference type="NCBIfam" id="TIGR00409">
    <property type="entry name" value="proS_fam_II"/>
    <property type="match status" value="1"/>
</dbReference>
<evidence type="ECO:0000256" key="10">
    <source>
        <dbReference type="ARBA" id="ARBA00023146"/>
    </source>
</evidence>
<evidence type="ECO:0000313" key="14">
    <source>
        <dbReference type="EMBL" id="ORC37852.1"/>
    </source>
</evidence>
<comment type="subunit">
    <text evidence="2">Homodimer.</text>
</comment>
<keyword evidence="6 14" id="KW-0436">Ligase</keyword>
<evidence type="ECO:0000313" key="15">
    <source>
        <dbReference type="Proteomes" id="UP000192343"/>
    </source>
</evidence>